<feature type="domain" description="Nucleolar 27S pre-rRNA processing Urb2/Npa2 C-terminal" evidence="1">
    <location>
        <begin position="1036"/>
        <end position="1185"/>
    </location>
</feature>
<dbReference type="STRING" id="151549.A0A4C1UIS1"/>
<dbReference type="AlphaFoldDB" id="A0A4C1UIS1"/>
<evidence type="ECO:0000259" key="1">
    <source>
        <dbReference type="Pfam" id="PF10441"/>
    </source>
</evidence>
<evidence type="ECO:0000313" key="3">
    <source>
        <dbReference type="Proteomes" id="UP000299102"/>
    </source>
</evidence>
<organism evidence="2 3">
    <name type="scientific">Eumeta variegata</name>
    <name type="common">Bagworm moth</name>
    <name type="synonym">Eumeta japonica</name>
    <dbReference type="NCBI Taxonomy" id="151549"/>
    <lineage>
        <taxon>Eukaryota</taxon>
        <taxon>Metazoa</taxon>
        <taxon>Ecdysozoa</taxon>
        <taxon>Arthropoda</taxon>
        <taxon>Hexapoda</taxon>
        <taxon>Insecta</taxon>
        <taxon>Pterygota</taxon>
        <taxon>Neoptera</taxon>
        <taxon>Endopterygota</taxon>
        <taxon>Lepidoptera</taxon>
        <taxon>Glossata</taxon>
        <taxon>Ditrysia</taxon>
        <taxon>Tineoidea</taxon>
        <taxon>Psychidae</taxon>
        <taxon>Oiketicinae</taxon>
        <taxon>Eumeta</taxon>
    </lineage>
</organism>
<sequence>MIVPPICIGDNSDKLKRNLFLNMVNYLIENEVGIDVSLTETFGEKSSRVDVKKNFMAFLQTVMLGQIKLDGKIDKLTIQILKSSLRLDPMLIEQKMDQIIPTVMCAKKNNHTAELYADMLEYLLDVLFKLSRGMLFINQMLPHIKIVLEASNTDQFELKQKIEECERSGQSCDKMVTKIIRGEDLFPKTCVERFGRLTCELMFRQNADLLLSLQRDFEEQCIYMLEEGFVSPSIITITEVMSAILSSMLDHSKMADHTVPELIAQEFWKTFDGFQKEFLKKFGECVLKLNYNPQLTLAFLKLSLSIAQLKILNHKYASVKAGFFVYGKSVNVFDLSLVLPCLNADQWAIMAGRAQELEAAAVLNNLLLLKIIVMELLDNENRNGDKNDVDIDVVKEHLIKECLKNDCLLDGDTYFSKTLLVNLNKKQMKQIAKGICKILLDDPAMSTIKNEAILNNKQLLLAFVMEVLKRLVQFLEEPIVTEEYPSLSKCIVKTNFLLEKFLKEIDFDGYIKSLTNPKDFTDGDIFLIVKCLEILKQLKIQHLGENCQLSVVFVLLSLKKACGNKKVRKNVDNILQMSFELSSCCPDLYKIYPLDYIFDLDSEFLSLITLSSKINGTLIIKSLLEMTVKKVKTDSEIIKKVVKILLSKQKHKKESNIECFGDNVFQIICMILPIISKEKKSITTSTHRSVLADLQEKLHKSLLKSFKNIEFSNDIIQSYEDLDMATPNAIEAYTLTLSKYCESTDAEAVKDLVCLWSGLEYFAGIAMSSLENAESKLHHVGASIQLLNIALRHIKKLETHSLFQNKDEAFSKIWHCLKKRLHIIFSEKNAKYKHANDHCLEEMAVTVKFLCELSSVDCFRLKFVEDLYSMMVLKKASSIEREVDKLNSTLTIHLAAKKLWRYCLKSNITAPKCAAISKQMYRTCKNQVIWIRNNYDIDNIIFKENVDNDDDDKLMTQKTDGIRRNENSIKISDVVCEIIKTDVDSLCEVILASKKILLDYKFIDAVFELQQMLHFMLGLDGNRVVCDISWKSFFIIFEGSVSLLNALVLAREELLEDRWPCFLQNYRMLVLNLCKKSSSTIQLDRSIEDKLAEISHTIEKLTYSLCKKKNQISRLAAYVVADICYQIEKYIPPKHIRQHLENSVVLLIQVADSTHAMAFLRRALAGNPGQMTMTNLYTMYKRYHKKMCTTDATDGQMVIVAHGHSQLQEESPLHCRPLGKESDV</sequence>
<dbReference type="EMBL" id="BGZK01000179">
    <property type="protein sequence ID" value="GBP26318.1"/>
    <property type="molecule type" value="Genomic_DNA"/>
</dbReference>
<keyword evidence="3" id="KW-1185">Reference proteome</keyword>
<dbReference type="OrthoDB" id="160374at2759"/>
<dbReference type="InterPro" id="IPR018849">
    <property type="entry name" value="Urb2/Npa2_C"/>
</dbReference>
<proteinExistence type="predicted"/>
<name>A0A4C1UIS1_EUMVA</name>
<dbReference type="Pfam" id="PF10441">
    <property type="entry name" value="Urb2"/>
    <property type="match status" value="1"/>
</dbReference>
<protein>
    <recommendedName>
        <fullName evidence="1">Nucleolar 27S pre-rRNA processing Urb2/Npa2 C-terminal domain-containing protein</fullName>
    </recommendedName>
</protein>
<dbReference type="Proteomes" id="UP000299102">
    <property type="component" value="Unassembled WGS sequence"/>
</dbReference>
<reference evidence="2 3" key="1">
    <citation type="journal article" date="2019" name="Commun. Biol.">
        <title>The bagworm genome reveals a unique fibroin gene that provides high tensile strength.</title>
        <authorList>
            <person name="Kono N."/>
            <person name="Nakamura H."/>
            <person name="Ohtoshi R."/>
            <person name="Tomita M."/>
            <person name="Numata K."/>
            <person name="Arakawa K."/>
        </authorList>
    </citation>
    <scope>NUCLEOTIDE SEQUENCE [LARGE SCALE GENOMIC DNA]</scope>
</reference>
<gene>
    <name evidence="2" type="ORF">EVAR_95489_1</name>
</gene>
<evidence type="ECO:0000313" key="2">
    <source>
        <dbReference type="EMBL" id="GBP26318.1"/>
    </source>
</evidence>
<accession>A0A4C1UIS1</accession>
<comment type="caution">
    <text evidence="2">The sequence shown here is derived from an EMBL/GenBank/DDBJ whole genome shotgun (WGS) entry which is preliminary data.</text>
</comment>